<proteinExistence type="inferred from homology"/>
<dbReference type="GO" id="GO:0008381">
    <property type="term" value="F:mechanosensitive monoatomic ion channel activity"/>
    <property type="evidence" value="ECO:0007669"/>
    <property type="project" value="UniProtKB-UniRule"/>
</dbReference>
<dbReference type="PRINTS" id="PR01264">
    <property type="entry name" value="MECHCHANNEL"/>
</dbReference>
<keyword evidence="3 10" id="KW-0813">Transport</keyword>
<evidence type="ECO:0000256" key="6">
    <source>
        <dbReference type="ARBA" id="ARBA00022989"/>
    </source>
</evidence>
<dbReference type="HAMAP" id="MF_00115">
    <property type="entry name" value="MscL"/>
    <property type="match status" value="1"/>
</dbReference>
<dbReference type="STRING" id="1123282.SAMN02745823_01042"/>
<dbReference type="Gene3D" id="1.10.1200.120">
    <property type="entry name" value="Large-conductance mechanosensitive channel, MscL, domain 1"/>
    <property type="match status" value="1"/>
</dbReference>
<sequence>MKRLAAEFKTFAVKGNVIDLAVGVIIGAAFSKIVSSLVTDIAMPVIGMFTGGVNFSKWTIELPRFFGQTEVINFNIGNFINTVVEFVILAFIVFLFVKAINRLKKKQEEAPPAPVVPTREELLLAEICDLLKAQNEKKDK</sequence>
<dbReference type="PROSITE" id="PS01327">
    <property type="entry name" value="MSCL"/>
    <property type="match status" value="1"/>
</dbReference>
<evidence type="ECO:0000256" key="3">
    <source>
        <dbReference type="ARBA" id="ARBA00022448"/>
    </source>
</evidence>
<dbReference type="PANTHER" id="PTHR30266">
    <property type="entry name" value="MECHANOSENSITIVE CHANNEL MSCL"/>
    <property type="match status" value="1"/>
</dbReference>
<accession>A0A1M5VUW7</accession>
<dbReference type="NCBIfam" id="TIGR00220">
    <property type="entry name" value="mscL"/>
    <property type="match status" value="1"/>
</dbReference>
<keyword evidence="12" id="KW-1185">Reference proteome</keyword>
<dbReference type="NCBIfam" id="NF001843">
    <property type="entry name" value="PRK00567.1-4"/>
    <property type="match status" value="1"/>
</dbReference>
<evidence type="ECO:0000256" key="2">
    <source>
        <dbReference type="ARBA" id="ARBA00007254"/>
    </source>
</evidence>
<dbReference type="GO" id="GO:0005886">
    <property type="term" value="C:plasma membrane"/>
    <property type="evidence" value="ECO:0007669"/>
    <property type="project" value="UniProtKB-SubCell"/>
</dbReference>
<keyword evidence="9 10" id="KW-0407">Ion channel</keyword>
<reference evidence="11 12" key="1">
    <citation type="submission" date="2016-11" db="EMBL/GenBank/DDBJ databases">
        <authorList>
            <person name="Jaros S."/>
            <person name="Januszkiewicz K."/>
            <person name="Wedrychowicz H."/>
        </authorList>
    </citation>
    <scope>NUCLEOTIDE SEQUENCE [LARGE SCALE GENOMIC DNA]</scope>
    <source>
        <strain evidence="11 12">DSM 10068</strain>
    </source>
</reference>
<keyword evidence="8 10" id="KW-0472">Membrane</keyword>
<evidence type="ECO:0000256" key="4">
    <source>
        <dbReference type="ARBA" id="ARBA00022475"/>
    </source>
</evidence>
<comment type="caution">
    <text evidence="10">Lacks conserved residue(s) required for the propagation of feature annotation.</text>
</comment>
<keyword evidence="6 10" id="KW-1133">Transmembrane helix</keyword>
<evidence type="ECO:0000256" key="10">
    <source>
        <dbReference type="HAMAP-Rule" id="MF_00115"/>
    </source>
</evidence>
<evidence type="ECO:0000256" key="9">
    <source>
        <dbReference type="ARBA" id="ARBA00023303"/>
    </source>
</evidence>
<dbReference type="PANTHER" id="PTHR30266:SF2">
    <property type="entry name" value="LARGE-CONDUCTANCE MECHANOSENSITIVE CHANNEL"/>
    <property type="match status" value="1"/>
</dbReference>
<keyword evidence="7 10" id="KW-0406">Ion transport</keyword>
<gene>
    <name evidence="10" type="primary">mscL</name>
    <name evidence="11" type="ORF">SAMN02745823_01042</name>
</gene>
<protein>
    <recommendedName>
        <fullName evidence="10">Large-conductance mechanosensitive channel</fullName>
    </recommendedName>
</protein>
<dbReference type="InterPro" id="IPR001185">
    <property type="entry name" value="MS_channel"/>
</dbReference>
<dbReference type="InterPro" id="IPR037673">
    <property type="entry name" value="MSC/AndL"/>
</dbReference>
<evidence type="ECO:0000256" key="1">
    <source>
        <dbReference type="ARBA" id="ARBA00004651"/>
    </source>
</evidence>
<comment type="subunit">
    <text evidence="10">Homopentamer.</text>
</comment>
<comment type="function">
    <text evidence="10">Channel that opens in response to stretch forces in the membrane lipid bilayer. May participate in the regulation of osmotic pressure changes within the cell.</text>
</comment>
<organism evidence="11 12">
    <name type="scientific">Sporobacter termitidis DSM 10068</name>
    <dbReference type="NCBI Taxonomy" id="1123282"/>
    <lineage>
        <taxon>Bacteria</taxon>
        <taxon>Bacillati</taxon>
        <taxon>Bacillota</taxon>
        <taxon>Clostridia</taxon>
        <taxon>Eubacteriales</taxon>
        <taxon>Oscillospiraceae</taxon>
        <taxon>Sporobacter</taxon>
    </lineage>
</organism>
<dbReference type="InterPro" id="IPR019823">
    <property type="entry name" value="Mechanosensitive_channel_CS"/>
</dbReference>
<dbReference type="AlphaFoldDB" id="A0A1M5VUW7"/>
<evidence type="ECO:0000313" key="11">
    <source>
        <dbReference type="EMBL" id="SHH79045.1"/>
    </source>
</evidence>
<dbReference type="InterPro" id="IPR036019">
    <property type="entry name" value="MscL_channel"/>
</dbReference>
<keyword evidence="4 10" id="KW-1003">Cell membrane</keyword>
<evidence type="ECO:0000256" key="8">
    <source>
        <dbReference type="ARBA" id="ARBA00023136"/>
    </source>
</evidence>
<dbReference type="Pfam" id="PF01741">
    <property type="entry name" value="MscL"/>
    <property type="match status" value="1"/>
</dbReference>
<name>A0A1M5VUW7_9FIRM</name>
<dbReference type="Proteomes" id="UP000183995">
    <property type="component" value="Unassembled WGS sequence"/>
</dbReference>
<dbReference type="RefSeq" id="WP_073076610.1">
    <property type="nucleotide sequence ID" value="NZ_FQXV01000002.1"/>
</dbReference>
<comment type="similarity">
    <text evidence="2 10">Belongs to the MscL family.</text>
</comment>
<keyword evidence="5 10" id="KW-0812">Transmembrane</keyword>
<feature type="transmembrane region" description="Helical" evidence="10">
    <location>
        <begin position="76"/>
        <end position="97"/>
    </location>
</feature>
<evidence type="ECO:0000313" key="12">
    <source>
        <dbReference type="Proteomes" id="UP000183995"/>
    </source>
</evidence>
<evidence type="ECO:0000256" key="7">
    <source>
        <dbReference type="ARBA" id="ARBA00023065"/>
    </source>
</evidence>
<comment type="subcellular location">
    <subcellularLocation>
        <location evidence="1 10">Cell membrane</location>
        <topology evidence="1 10">Multi-pass membrane protein</topology>
    </subcellularLocation>
</comment>
<dbReference type="EMBL" id="FQXV01000002">
    <property type="protein sequence ID" value="SHH79045.1"/>
    <property type="molecule type" value="Genomic_DNA"/>
</dbReference>
<evidence type="ECO:0000256" key="5">
    <source>
        <dbReference type="ARBA" id="ARBA00022692"/>
    </source>
</evidence>
<dbReference type="SUPFAM" id="SSF81330">
    <property type="entry name" value="Gated mechanosensitive channel"/>
    <property type="match status" value="1"/>
</dbReference>